<evidence type="ECO:0000313" key="2">
    <source>
        <dbReference type="Proteomes" id="UP000774326"/>
    </source>
</evidence>
<reference evidence="1" key="1">
    <citation type="journal article" date="2021" name="Open Biol.">
        <title>Shared evolutionary footprints suggest mitochondrial oxidative damage underlies multiple complex I losses in fungi.</title>
        <authorList>
            <person name="Schikora-Tamarit M.A."/>
            <person name="Marcet-Houben M."/>
            <person name="Nosek J."/>
            <person name="Gabaldon T."/>
        </authorList>
    </citation>
    <scope>NUCLEOTIDE SEQUENCE</scope>
    <source>
        <strain evidence="1">CBS2887</strain>
    </source>
</reference>
<gene>
    <name evidence="1" type="ORF">WICPIJ_004790</name>
</gene>
<protein>
    <submittedName>
        <fullName evidence="1">Uncharacterized protein</fullName>
    </submittedName>
</protein>
<accession>A0A9P8Q523</accession>
<dbReference type="EMBL" id="JAEUBG010002653">
    <property type="protein sequence ID" value="KAH3684233.1"/>
    <property type="molecule type" value="Genomic_DNA"/>
</dbReference>
<evidence type="ECO:0000313" key="1">
    <source>
        <dbReference type="EMBL" id="KAH3684233.1"/>
    </source>
</evidence>
<organism evidence="1 2">
    <name type="scientific">Wickerhamomyces pijperi</name>
    <name type="common">Yeast</name>
    <name type="synonym">Pichia pijperi</name>
    <dbReference type="NCBI Taxonomy" id="599730"/>
    <lineage>
        <taxon>Eukaryota</taxon>
        <taxon>Fungi</taxon>
        <taxon>Dikarya</taxon>
        <taxon>Ascomycota</taxon>
        <taxon>Saccharomycotina</taxon>
        <taxon>Saccharomycetes</taxon>
        <taxon>Phaffomycetales</taxon>
        <taxon>Wickerhamomycetaceae</taxon>
        <taxon>Wickerhamomyces</taxon>
    </lineage>
</organism>
<comment type="caution">
    <text evidence="1">The sequence shown here is derived from an EMBL/GenBank/DDBJ whole genome shotgun (WGS) entry which is preliminary data.</text>
</comment>
<name>A0A9P8Q523_WICPI</name>
<keyword evidence="2" id="KW-1185">Reference proteome</keyword>
<dbReference type="Proteomes" id="UP000774326">
    <property type="component" value="Unassembled WGS sequence"/>
</dbReference>
<proteinExistence type="predicted"/>
<sequence length="290" mass="32262">MPPLSTIPPLTTLSLTRTTVPPSFTTFDPFQISTATPVLYTLTNFQGSSLICERHSDHAMKCADYSLFTSLMELQHTEYSWYTSYIHPGTPIDISTTHYIDSLRIPNSHDCSIGGDRSKLSAVLKRTRTRTTPTAKKTNDNHLTPIEYLAYYGYYLYLDSDSQSWVCNSYTQCEDYVRFTSEFQSYFGNQDYTNYFTYPTAETGSPRSFENSSIITHSESYKIDSTVTTELITSNLVSDTGPSDLSFVIRASSTSKLDAGKSSNGGGATSLFARSMYGAGVVIPIVLLML</sequence>
<reference evidence="1" key="2">
    <citation type="submission" date="2021-01" db="EMBL/GenBank/DDBJ databases">
        <authorList>
            <person name="Schikora-Tamarit M.A."/>
        </authorList>
    </citation>
    <scope>NUCLEOTIDE SEQUENCE</scope>
    <source>
        <strain evidence="1">CBS2887</strain>
    </source>
</reference>
<dbReference type="AlphaFoldDB" id="A0A9P8Q523"/>